<dbReference type="PANTHER" id="PTHR22872">
    <property type="entry name" value="BTK-BINDING PROTEIN-RELATED"/>
    <property type="match status" value="1"/>
</dbReference>
<dbReference type="Proteomes" id="UP001153148">
    <property type="component" value="Unassembled WGS sequence"/>
</dbReference>
<dbReference type="EMBL" id="CAJPIN010041831">
    <property type="protein sequence ID" value="CAG2065302.1"/>
    <property type="molecule type" value="Genomic_DNA"/>
</dbReference>
<feature type="region of interest" description="Disordered" evidence="2">
    <location>
        <begin position="134"/>
        <end position="155"/>
    </location>
</feature>
<evidence type="ECO:0000256" key="1">
    <source>
        <dbReference type="ARBA" id="ARBA00022737"/>
    </source>
</evidence>
<keyword evidence="1" id="KW-0677">Repeat</keyword>
<dbReference type="PANTHER" id="PTHR22872:SF2">
    <property type="entry name" value="INHIBITOR OF BRUTON TYROSINE KINASE"/>
    <property type="match status" value="1"/>
</dbReference>
<comment type="caution">
    <text evidence="3">The sequence shown here is derived from an EMBL/GenBank/DDBJ whole genome shotgun (WGS) entry which is preliminary data.</text>
</comment>
<dbReference type="InterPro" id="IPR051625">
    <property type="entry name" value="Signaling_Regulatory_Domain"/>
</dbReference>
<name>A0ABN7PBY5_TIMPD</name>
<protein>
    <submittedName>
        <fullName evidence="3">Uncharacterized protein</fullName>
    </submittedName>
</protein>
<accession>A0ABN7PBY5</accession>
<organism evidence="3 4">
    <name type="scientific">Timema podura</name>
    <name type="common">Walking stick</name>
    <dbReference type="NCBI Taxonomy" id="61482"/>
    <lineage>
        <taxon>Eukaryota</taxon>
        <taxon>Metazoa</taxon>
        <taxon>Ecdysozoa</taxon>
        <taxon>Arthropoda</taxon>
        <taxon>Hexapoda</taxon>
        <taxon>Insecta</taxon>
        <taxon>Pterygota</taxon>
        <taxon>Neoptera</taxon>
        <taxon>Polyneoptera</taxon>
        <taxon>Phasmatodea</taxon>
        <taxon>Timematodea</taxon>
        <taxon>Timematoidea</taxon>
        <taxon>Timematidae</taxon>
        <taxon>Timema</taxon>
    </lineage>
</organism>
<reference evidence="3" key="1">
    <citation type="submission" date="2021-03" db="EMBL/GenBank/DDBJ databases">
        <authorList>
            <person name="Tran Van P."/>
        </authorList>
    </citation>
    <scope>NUCLEOTIDE SEQUENCE</scope>
</reference>
<sequence length="207" mass="23042">QVSSLNHKDCHITHVAASDGATVVVVKKGDIYLLHEYQCRKIASRQLNVAQVCVIGGTLDSQLDASVLMDRGGEQLRVVVLTKTGKLLLWQESSLQLTRCVFTLNRLLIFTDLVLTRHHLLLVTKDGEVFQGEVKQRKPRKQPQDNAACLSKSPPAGGFNKPSAFHDFLERDDCEVVMVKKLPHIHRAVSVTADLKGRNFAVIQSRI</sequence>
<evidence type="ECO:0000313" key="3">
    <source>
        <dbReference type="EMBL" id="CAG2065302.1"/>
    </source>
</evidence>
<gene>
    <name evidence="3" type="ORF">TPAB3V08_LOCUS12246</name>
</gene>
<keyword evidence="4" id="KW-1185">Reference proteome</keyword>
<proteinExistence type="predicted"/>
<feature type="non-terminal residue" evidence="3">
    <location>
        <position position="1"/>
    </location>
</feature>
<evidence type="ECO:0000313" key="4">
    <source>
        <dbReference type="Proteomes" id="UP001153148"/>
    </source>
</evidence>
<evidence type="ECO:0000256" key="2">
    <source>
        <dbReference type="SAM" id="MobiDB-lite"/>
    </source>
</evidence>